<feature type="domain" description="HTH myb-type" evidence="4">
    <location>
        <begin position="627"/>
        <end position="684"/>
    </location>
</feature>
<dbReference type="PROSITE" id="PS51294">
    <property type="entry name" value="HTH_MYB"/>
    <property type="match status" value="1"/>
</dbReference>
<keyword evidence="2" id="KW-0539">Nucleus</keyword>
<organism evidence="5 6">
    <name type="scientific">Amblyomma americanum</name>
    <name type="common">Lone star tick</name>
    <dbReference type="NCBI Taxonomy" id="6943"/>
    <lineage>
        <taxon>Eukaryota</taxon>
        <taxon>Metazoa</taxon>
        <taxon>Ecdysozoa</taxon>
        <taxon>Arthropoda</taxon>
        <taxon>Chelicerata</taxon>
        <taxon>Arachnida</taxon>
        <taxon>Acari</taxon>
        <taxon>Parasitiformes</taxon>
        <taxon>Ixodida</taxon>
        <taxon>Ixodoidea</taxon>
        <taxon>Ixodidae</taxon>
        <taxon>Amblyomminae</taxon>
        <taxon>Amblyomma</taxon>
    </lineage>
</organism>
<comment type="subcellular location">
    <subcellularLocation>
        <location evidence="1">Nucleus</location>
    </subcellularLocation>
</comment>
<feature type="region of interest" description="Disordered" evidence="3">
    <location>
        <begin position="388"/>
        <end position="408"/>
    </location>
</feature>
<proteinExistence type="predicted"/>
<dbReference type="Pfam" id="PF00249">
    <property type="entry name" value="Myb_DNA-binding"/>
    <property type="match status" value="1"/>
</dbReference>
<dbReference type="Gene3D" id="1.10.10.60">
    <property type="entry name" value="Homeodomain-like"/>
    <property type="match status" value="1"/>
</dbReference>
<feature type="compositionally biased region" description="Basic and acidic residues" evidence="3">
    <location>
        <begin position="114"/>
        <end position="129"/>
    </location>
</feature>
<name>A0AAQ4E823_AMBAM</name>
<feature type="region of interest" description="Disordered" evidence="3">
    <location>
        <begin position="519"/>
        <end position="626"/>
    </location>
</feature>
<feature type="region of interest" description="Disordered" evidence="3">
    <location>
        <begin position="287"/>
        <end position="307"/>
    </location>
</feature>
<evidence type="ECO:0000256" key="2">
    <source>
        <dbReference type="ARBA" id="ARBA00023242"/>
    </source>
</evidence>
<dbReference type="EMBL" id="JARKHS020020519">
    <property type="protein sequence ID" value="KAK8770814.1"/>
    <property type="molecule type" value="Genomic_DNA"/>
</dbReference>
<keyword evidence="6" id="KW-1185">Reference proteome</keyword>
<evidence type="ECO:0000313" key="5">
    <source>
        <dbReference type="EMBL" id="KAK8770814.1"/>
    </source>
</evidence>
<gene>
    <name evidence="5" type="ORF">V5799_012722</name>
</gene>
<dbReference type="Proteomes" id="UP001321473">
    <property type="component" value="Unassembled WGS sequence"/>
</dbReference>
<feature type="compositionally biased region" description="Acidic residues" evidence="3">
    <location>
        <begin position="526"/>
        <end position="537"/>
    </location>
</feature>
<evidence type="ECO:0000256" key="1">
    <source>
        <dbReference type="ARBA" id="ARBA00004123"/>
    </source>
</evidence>
<dbReference type="GO" id="GO:0005634">
    <property type="term" value="C:nucleus"/>
    <property type="evidence" value="ECO:0007669"/>
    <property type="project" value="UniProtKB-SubCell"/>
</dbReference>
<dbReference type="InterPro" id="IPR017930">
    <property type="entry name" value="Myb_dom"/>
</dbReference>
<accession>A0AAQ4E823</accession>
<dbReference type="PANTHER" id="PTHR46734">
    <property type="entry name" value="TELOMERIC REPEAT-BINDING FACTOR 1 TERF1"/>
    <property type="match status" value="1"/>
</dbReference>
<feature type="region of interest" description="Disordered" evidence="3">
    <location>
        <begin position="1"/>
        <end position="20"/>
    </location>
</feature>
<evidence type="ECO:0000313" key="6">
    <source>
        <dbReference type="Proteomes" id="UP001321473"/>
    </source>
</evidence>
<dbReference type="InterPro" id="IPR001005">
    <property type="entry name" value="SANT/Myb"/>
</dbReference>
<feature type="compositionally biased region" description="Polar residues" evidence="3">
    <location>
        <begin position="607"/>
        <end position="617"/>
    </location>
</feature>
<feature type="region of interest" description="Disordered" evidence="3">
    <location>
        <begin position="205"/>
        <end position="274"/>
    </location>
</feature>
<reference evidence="5 6" key="1">
    <citation type="journal article" date="2023" name="Arcadia Sci">
        <title>De novo assembly of a long-read Amblyomma americanum tick genome.</title>
        <authorList>
            <person name="Chou S."/>
            <person name="Poskanzer K.E."/>
            <person name="Rollins M."/>
            <person name="Thuy-Boun P.S."/>
        </authorList>
    </citation>
    <scope>NUCLEOTIDE SEQUENCE [LARGE SCALE GENOMIC DNA]</scope>
    <source>
        <strain evidence="5">F_SG_1</strain>
        <tissue evidence="5">Salivary glands</tissue>
    </source>
</reference>
<comment type="caution">
    <text evidence="5">The sequence shown here is derived from an EMBL/GenBank/DDBJ whole genome shotgun (WGS) entry which is preliminary data.</text>
</comment>
<dbReference type="CDD" id="cd11660">
    <property type="entry name" value="SANT_TRF"/>
    <property type="match status" value="2"/>
</dbReference>
<feature type="region of interest" description="Disordered" evidence="3">
    <location>
        <begin position="89"/>
        <end position="158"/>
    </location>
</feature>
<sequence>MSTTKPVAMGKSQAGTTGVGPLHAHEEELCNNLTTDQLISRLKKKRSCLSGHTITAISEALASAGLPEITEEEICDTLGEALGVCKSSQHPTLNSPAQQRSAELSLQKPGARGTRQESLRGSPDSRELQFKTTRRRRRSPENDDKARKKLPGRSLRTSIDCNTKMTSVHAASPRCLHQQAAGLRVPDPVVELDELTPKELSIWRPGQRRSSACNRAPAVVPHRSSEGSATSQPSGEPCDSPLRAADSTGSAQHKEVPLFVPGGPQGTTASDSDSIDIDHVLDDQACTSTDEEHQKEADASPSLLSPHHKKRLCGDSIDIDHVLDDQACTSTDEHQKEADASPSLLRPHHKKRLCDTSGVFFDENASAGQPAKEPVPQAIVSPGTMRQDVLPQPSPPLQSSSSSGQVITSRVVSQGTSEITRMCMKPSRPAASSVKRPRVRFTALEEEAIVYGVMKYGHGSWKEIRDDGFFNGRRPTELSDKYRNLEKYNHLPRVKQRVKAKLAARVNPLKELRAILRQRQRQTVPSEEDVVPSDDDGIAAPTEAAREKPDKPLEATNRPPRPESASTLVLSDDDDVASCSKELAKGASSSRAAVPSLSAELPGSDEIWTSSSETDTSGKVPVHVERKEKQKRVPFTPLETEALVSGIIKYGKGSWAHILAEGGFIGRTSIQLSDKFRNLRQYRYLPAIMETVKVKIARGEDPLQELRKVSSSHWKR</sequence>
<dbReference type="SUPFAM" id="SSF46689">
    <property type="entry name" value="Homeodomain-like"/>
    <property type="match status" value="2"/>
</dbReference>
<protein>
    <recommendedName>
        <fullName evidence="4">HTH myb-type domain-containing protein</fullName>
    </recommendedName>
</protein>
<dbReference type="SMART" id="SM00717">
    <property type="entry name" value="SANT"/>
    <property type="match status" value="2"/>
</dbReference>
<feature type="compositionally biased region" description="Polar residues" evidence="3">
    <location>
        <begin position="89"/>
        <end position="104"/>
    </location>
</feature>
<dbReference type="InterPro" id="IPR009057">
    <property type="entry name" value="Homeodomain-like_sf"/>
</dbReference>
<dbReference type="PANTHER" id="PTHR46734:SF1">
    <property type="entry name" value="TELOMERIC REPEAT-BINDING FACTOR 1"/>
    <property type="match status" value="1"/>
</dbReference>
<feature type="compositionally biased region" description="Basic and acidic residues" evidence="3">
    <location>
        <begin position="544"/>
        <end position="553"/>
    </location>
</feature>
<dbReference type="InterPro" id="IPR052450">
    <property type="entry name" value="TRBD-Containing_Protein"/>
</dbReference>
<dbReference type="Gene3D" id="1.10.246.220">
    <property type="match status" value="1"/>
</dbReference>
<evidence type="ECO:0000256" key="3">
    <source>
        <dbReference type="SAM" id="MobiDB-lite"/>
    </source>
</evidence>
<evidence type="ECO:0000259" key="4">
    <source>
        <dbReference type="PROSITE" id="PS51294"/>
    </source>
</evidence>
<dbReference type="AlphaFoldDB" id="A0AAQ4E823"/>